<feature type="domain" description="Reverse transcriptase" evidence="1">
    <location>
        <begin position="1"/>
        <end position="158"/>
    </location>
</feature>
<protein>
    <recommendedName>
        <fullName evidence="1">Reverse transcriptase domain-containing protein</fullName>
    </recommendedName>
</protein>
<dbReference type="InterPro" id="IPR000477">
    <property type="entry name" value="RT_dom"/>
</dbReference>
<dbReference type="PROSITE" id="PS50878">
    <property type="entry name" value="RT_POL"/>
    <property type="match status" value="1"/>
</dbReference>
<comment type="caution">
    <text evidence="2">The sequence shown here is derived from an EMBL/GenBank/DDBJ whole genome shotgun (WGS) entry which is preliminary data.</text>
</comment>
<dbReference type="PANTHER" id="PTHR19446">
    <property type="entry name" value="REVERSE TRANSCRIPTASES"/>
    <property type="match status" value="1"/>
</dbReference>
<dbReference type="EMBL" id="CAVLGL010000104">
    <property type="protein sequence ID" value="CAK1599169.1"/>
    <property type="molecule type" value="Genomic_DNA"/>
</dbReference>
<evidence type="ECO:0000259" key="1">
    <source>
        <dbReference type="PROSITE" id="PS50878"/>
    </source>
</evidence>
<dbReference type="AlphaFoldDB" id="A0AAV1LYR0"/>
<accession>A0AAV1LYR0</accession>
<dbReference type="GO" id="GO:0071897">
    <property type="term" value="P:DNA biosynthetic process"/>
    <property type="evidence" value="ECO:0007669"/>
    <property type="project" value="UniProtKB-ARBA"/>
</dbReference>
<dbReference type="InterPro" id="IPR043502">
    <property type="entry name" value="DNA/RNA_pol_sf"/>
</dbReference>
<reference evidence="2 3" key="1">
    <citation type="submission" date="2023-11" db="EMBL/GenBank/DDBJ databases">
        <authorList>
            <person name="Hedman E."/>
            <person name="Englund M."/>
            <person name="Stromberg M."/>
            <person name="Nyberg Akerstrom W."/>
            <person name="Nylinder S."/>
            <person name="Jareborg N."/>
            <person name="Kallberg Y."/>
            <person name="Kronander E."/>
        </authorList>
    </citation>
    <scope>NUCLEOTIDE SEQUENCE [LARGE SCALE GENOMIC DNA]</scope>
</reference>
<dbReference type="Proteomes" id="UP001314205">
    <property type="component" value="Unassembled WGS sequence"/>
</dbReference>
<keyword evidence="3" id="KW-1185">Reference proteome</keyword>
<evidence type="ECO:0000313" key="3">
    <source>
        <dbReference type="Proteomes" id="UP001314205"/>
    </source>
</evidence>
<dbReference type="SUPFAM" id="SSF56672">
    <property type="entry name" value="DNA/RNA polymerases"/>
    <property type="match status" value="1"/>
</dbReference>
<dbReference type="Pfam" id="PF00078">
    <property type="entry name" value="RVT_1"/>
    <property type="match status" value="1"/>
</dbReference>
<organism evidence="2 3">
    <name type="scientific">Parnassius mnemosyne</name>
    <name type="common">clouded apollo</name>
    <dbReference type="NCBI Taxonomy" id="213953"/>
    <lineage>
        <taxon>Eukaryota</taxon>
        <taxon>Metazoa</taxon>
        <taxon>Ecdysozoa</taxon>
        <taxon>Arthropoda</taxon>
        <taxon>Hexapoda</taxon>
        <taxon>Insecta</taxon>
        <taxon>Pterygota</taxon>
        <taxon>Neoptera</taxon>
        <taxon>Endopterygota</taxon>
        <taxon>Lepidoptera</taxon>
        <taxon>Glossata</taxon>
        <taxon>Ditrysia</taxon>
        <taxon>Papilionoidea</taxon>
        <taxon>Papilionidae</taxon>
        <taxon>Parnassiinae</taxon>
        <taxon>Parnassini</taxon>
        <taxon>Parnassius</taxon>
        <taxon>Driopa</taxon>
    </lineage>
</organism>
<evidence type="ECO:0000313" key="2">
    <source>
        <dbReference type="EMBL" id="CAK1599169.1"/>
    </source>
</evidence>
<sequence>MRVRSLSEQVISQGGVALAISVDIVNAFNSLPWDAIRRALAHHHVPPYLQGIIGDYLRDGYIPYMGQDGRKIRREIKRGVPQGSVMGPLLWNLACDVVLRVDLPAGVDIVCYADDTLVIASGITFERAKELAELGAEVVVAKIHELGLEIAPHKTEAL</sequence>
<name>A0AAV1LYR0_9NEOP</name>
<gene>
    <name evidence="2" type="ORF">PARMNEM_LOCUS18072</name>
</gene>
<proteinExistence type="predicted"/>